<reference evidence="1 2" key="1">
    <citation type="submission" date="2012-12" db="EMBL/GenBank/DDBJ databases">
        <title>Genome Assembly of Photobacterium sp. AK15.</title>
        <authorList>
            <person name="Khatri I."/>
            <person name="Vaidya B."/>
            <person name="Srinivas T.N.R."/>
            <person name="Subramanian S."/>
            <person name="Pinnaka A."/>
        </authorList>
    </citation>
    <scope>NUCLEOTIDE SEQUENCE [LARGE SCALE GENOMIC DNA]</scope>
    <source>
        <strain evidence="1 2">AK15</strain>
    </source>
</reference>
<dbReference type="RefSeq" id="WP_007467430.1">
    <property type="nucleotide sequence ID" value="NZ_AMZO01000022.1"/>
</dbReference>
<name>L8J7L7_9GAMM</name>
<dbReference type="Proteomes" id="UP000011134">
    <property type="component" value="Unassembled WGS sequence"/>
</dbReference>
<dbReference type="AlphaFoldDB" id="L8J7L7"/>
<organism evidence="1 2">
    <name type="scientific">Photobacterium marinum</name>
    <dbReference type="NCBI Taxonomy" id="1056511"/>
    <lineage>
        <taxon>Bacteria</taxon>
        <taxon>Pseudomonadati</taxon>
        <taxon>Pseudomonadota</taxon>
        <taxon>Gammaproteobacteria</taxon>
        <taxon>Vibrionales</taxon>
        <taxon>Vibrionaceae</taxon>
        <taxon>Photobacterium</taxon>
    </lineage>
</organism>
<dbReference type="OrthoDB" id="5906578at2"/>
<sequence>MEKLYQAIRRLVSNTRREWIYTLLVTYGYSGSRDWKVFGYQSLQELNQEMVTLNKPASIKANSGMNR</sequence>
<proteinExistence type="predicted"/>
<keyword evidence="2" id="KW-1185">Reference proteome</keyword>
<gene>
    <name evidence="1" type="ORF">C942_02167</name>
</gene>
<evidence type="ECO:0000313" key="1">
    <source>
        <dbReference type="EMBL" id="ELR64761.1"/>
    </source>
</evidence>
<accession>L8J7L7</accession>
<protein>
    <submittedName>
        <fullName evidence="1">Uncharacterized protein</fullName>
    </submittedName>
</protein>
<dbReference type="PATRIC" id="fig|1056511.3.peg.3240"/>
<evidence type="ECO:0000313" key="2">
    <source>
        <dbReference type="Proteomes" id="UP000011134"/>
    </source>
</evidence>
<dbReference type="EMBL" id="AMZO01000022">
    <property type="protein sequence ID" value="ELR64761.1"/>
    <property type="molecule type" value="Genomic_DNA"/>
</dbReference>
<comment type="caution">
    <text evidence="1">The sequence shown here is derived from an EMBL/GenBank/DDBJ whole genome shotgun (WGS) entry which is preliminary data.</text>
</comment>